<dbReference type="EMBL" id="JAFFRZ010000001">
    <property type="protein sequence ID" value="MDH4621327.1"/>
    <property type="molecule type" value="Genomic_DNA"/>
</dbReference>
<name>A0AA43DRQ8_PSESX</name>
<keyword evidence="1" id="KW-1133">Transmembrane helix</keyword>
<evidence type="ECO:0000256" key="1">
    <source>
        <dbReference type="SAM" id="Phobius"/>
    </source>
</evidence>
<dbReference type="RefSeq" id="WP_135186233.1">
    <property type="nucleotide sequence ID" value="NZ_JAFFRY010000015.1"/>
</dbReference>
<keyword evidence="1" id="KW-0472">Membrane</keyword>
<dbReference type="AlphaFoldDB" id="A0AA43DRQ8"/>
<dbReference type="Proteomes" id="UP001162155">
    <property type="component" value="Unassembled WGS sequence"/>
</dbReference>
<protein>
    <submittedName>
        <fullName evidence="2">Uncharacterized protein</fullName>
    </submittedName>
</protein>
<sequence length="160" mass="17590">MLFNVSSRLLNVTRNRLLGRDSLGLLLVFSYVILPSTKDIVLERVVSKVKTDTAPVRVSARTVLPVMIALNIVRPGNRFGLYYSLKYLSALAVSVPYAGVIPVVTLIINTIVRKVITPGREVLCAAGLFLIALYWFTESLSVATYQQTVLGLVFLLSSAF</sequence>
<organism evidence="2 3">
    <name type="scientific">Pseudomonas syringae pv. papulans</name>
    <dbReference type="NCBI Taxonomy" id="83963"/>
    <lineage>
        <taxon>Bacteria</taxon>
        <taxon>Pseudomonadati</taxon>
        <taxon>Pseudomonadota</taxon>
        <taxon>Gammaproteobacteria</taxon>
        <taxon>Pseudomonadales</taxon>
        <taxon>Pseudomonadaceae</taxon>
        <taxon>Pseudomonas</taxon>
        <taxon>Pseudomonas syringae</taxon>
    </lineage>
</organism>
<accession>A0AA43DRQ8</accession>
<proteinExistence type="predicted"/>
<gene>
    <name evidence="2" type="ORF">JW322_05970</name>
</gene>
<feature type="transmembrane region" description="Helical" evidence="1">
    <location>
        <begin position="87"/>
        <end position="108"/>
    </location>
</feature>
<evidence type="ECO:0000313" key="2">
    <source>
        <dbReference type="EMBL" id="MDH4621327.1"/>
    </source>
</evidence>
<evidence type="ECO:0000313" key="3">
    <source>
        <dbReference type="Proteomes" id="UP001162155"/>
    </source>
</evidence>
<keyword evidence="1" id="KW-0812">Transmembrane</keyword>
<feature type="transmembrane region" description="Helical" evidence="1">
    <location>
        <begin position="120"/>
        <end position="136"/>
    </location>
</feature>
<comment type="caution">
    <text evidence="2">The sequence shown here is derived from an EMBL/GenBank/DDBJ whole genome shotgun (WGS) entry which is preliminary data.</text>
</comment>
<reference evidence="2" key="1">
    <citation type="submission" date="2021-02" db="EMBL/GenBank/DDBJ databases">
        <title>Genome analysis of blister spot of apple pathogen from New York area.</title>
        <authorList>
            <person name="Kandel P."/>
            <person name="Hockett K.L."/>
            <person name="Santander R."/>
            <person name="Acimovic S."/>
        </authorList>
    </citation>
    <scope>NUCLEOTIDE SEQUENCE</scope>
    <source>
        <strain evidence="2">PSP1</strain>
    </source>
</reference>